<evidence type="ECO:0000313" key="1">
    <source>
        <dbReference type="EMBL" id="RDX94438.1"/>
    </source>
</evidence>
<dbReference type="AlphaFoldDB" id="A0A371GV71"/>
<proteinExistence type="predicted"/>
<dbReference type="EMBL" id="QJKJ01004374">
    <property type="protein sequence ID" value="RDX94438.1"/>
    <property type="molecule type" value="Genomic_DNA"/>
</dbReference>
<protein>
    <submittedName>
        <fullName evidence="1">Uncharacterized protein</fullName>
    </submittedName>
</protein>
<organism evidence="1 2">
    <name type="scientific">Mucuna pruriens</name>
    <name type="common">Velvet bean</name>
    <name type="synonym">Dolichos pruriens</name>
    <dbReference type="NCBI Taxonomy" id="157652"/>
    <lineage>
        <taxon>Eukaryota</taxon>
        <taxon>Viridiplantae</taxon>
        <taxon>Streptophyta</taxon>
        <taxon>Embryophyta</taxon>
        <taxon>Tracheophyta</taxon>
        <taxon>Spermatophyta</taxon>
        <taxon>Magnoliopsida</taxon>
        <taxon>eudicotyledons</taxon>
        <taxon>Gunneridae</taxon>
        <taxon>Pentapetalae</taxon>
        <taxon>rosids</taxon>
        <taxon>fabids</taxon>
        <taxon>Fabales</taxon>
        <taxon>Fabaceae</taxon>
        <taxon>Papilionoideae</taxon>
        <taxon>50 kb inversion clade</taxon>
        <taxon>NPAAA clade</taxon>
        <taxon>indigoferoid/millettioid clade</taxon>
        <taxon>Phaseoleae</taxon>
        <taxon>Mucuna</taxon>
    </lineage>
</organism>
<comment type="caution">
    <text evidence="1">The sequence shown here is derived from an EMBL/GenBank/DDBJ whole genome shotgun (WGS) entry which is preliminary data.</text>
</comment>
<accession>A0A371GV71</accession>
<sequence length="115" mass="13268">MFINTRSTGISRYRNSCTDLSYGGILKQLSQHFAKNLNDCKDVPSVLQKDVQNLSQNIYFPYDNHYFLSISKENTDSVEVFHNKDDNENILFSKIKILNTIAQKIGNNLSIYQNL</sequence>
<dbReference type="Proteomes" id="UP000257109">
    <property type="component" value="Unassembled WGS sequence"/>
</dbReference>
<reference evidence="1" key="1">
    <citation type="submission" date="2018-05" db="EMBL/GenBank/DDBJ databases">
        <title>Draft genome of Mucuna pruriens seed.</title>
        <authorList>
            <person name="Nnadi N.E."/>
            <person name="Vos R."/>
            <person name="Hasami M.H."/>
            <person name="Devisetty U.K."/>
            <person name="Aguiy J.C."/>
        </authorList>
    </citation>
    <scope>NUCLEOTIDE SEQUENCE [LARGE SCALE GENOMIC DNA]</scope>
    <source>
        <strain evidence="1">JCA_2017</strain>
    </source>
</reference>
<keyword evidence="2" id="KW-1185">Reference proteome</keyword>
<gene>
    <name evidence="1" type="ORF">CR513_23179</name>
</gene>
<name>A0A371GV71_MUCPR</name>
<evidence type="ECO:0000313" key="2">
    <source>
        <dbReference type="Proteomes" id="UP000257109"/>
    </source>
</evidence>
<feature type="non-terminal residue" evidence="1">
    <location>
        <position position="1"/>
    </location>
</feature>